<organism evidence="2">
    <name type="scientific">Petromyzon marinus</name>
    <name type="common">Sea lamprey</name>
    <dbReference type="NCBI Taxonomy" id="7757"/>
    <lineage>
        <taxon>Eukaryota</taxon>
        <taxon>Metazoa</taxon>
        <taxon>Chordata</taxon>
        <taxon>Craniata</taxon>
        <taxon>Vertebrata</taxon>
        <taxon>Cyclostomata</taxon>
        <taxon>Hyperoartia</taxon>
        <taxon>Petromyzontiformes</taxon>
        <taxon>Petromyzontidae</taxon>
        <taxon>Petromyzon</taxon>
    </lineage>
</organism>
<name>S4RZJ6_PETMA</name>
<reference evidence="2" key="2">
    <citation type="submission" date="2025-09" db="UniProtKB">
        <authorList>
            <consortium name="Ensembl"/>
        </authorList>
    </citation>
    <scope>IDENTIFICATION</scope>
</reference>
<evidence type="ECO:0000313" key="2">
    <source>
        <dbReference type="Ensembl" id="ENSPMAP00000010637.1"/>
    </source>
</evidence>
<dbReference type="GO" id="GO:0002250">
    <property type="term" value="P:adaptive immune response"/>
    <property type="evidence" value="ECO:0007669"/>
    <property type="project" value="TreeGrafter"/>
</dbReference>
<feature type="domain" description="CARD" evidence="1">
    <location>
        <begin position="15"/>
        <end position="79"/>
    </location>
</feature>
<dbReference type="HOGENOM" id="CLU_103803_1_0_1"/>
<dbReference type="SUPFAM" id="SSF47986">
    <property type="entry name" value="DEATH domain"/>
    <property type="match status" value="1"/>
</dbReference>
<dbReference type="InterPro" id="IPR001315">
    <property type="entry name" value="CARD"/>
</dbReference>
<evidence type="ECO:0000259" key="1">
    <source>
        <dbReference type="PROSITE" id="PS50209"/>
    </source>
</evidence>
<dbReference type="PANTHER" id="PTHR34920">
    <property type="entry name" value="B-CELL LYMPHOMA/LEUKEMIA 10"/>
    <property type="match status" value="1"/>
</dbReference>
<proteinExistence type="predicted"/>
<dbReference type="GO" id="GO:0051059">
    <property type="term" value="F:NF-kappaB binding"/>
    <property type="evidence" value="ECO:0007669"/>
    <property type="project" value="TreeGrafter"/>
</dbReference>
<sequence length="107" mass="12396">NNNGSSSSKTTMPLGEEVEQDIKREVLTNLLDYLSERIQADRHFAFLRARKVLSRSDTEEISYQSTRRRQAERLIEFLELHPFGLDGLLSSLQHEGTQKHIVDRLNN</sequence>
<dbReference type="Gene3D" id="1.10.533.10">
    <property type="entry name" value="Death Domain, Fas"/>
    <property type="match status" value="1"/>
</dbReference>
<accession>S4RZJ6</accession>
<dbReference type="Pfam" id="PF00619">
    <property type="entry name" value="CARD"/>
    <property type="match status" value="1"/>
</dbReference>
<protein>
    <recommendedName>
        <fullName evidence="1">CARD domain-containing protein</fullName>
    </recommendedName>
</protein>
<dbReference type="PROSITE" id="PS50209">
    <property type="entry name" value="CARD"/>
    <property type="match status" value="1"/>
</dbReference>
<dbReference type="Ensembl" id="ENSPMAT00000010683.1">
    <property type="protein sequence ID" value="ENSPMAP00000010637.1"/>
    <property type="gene ID" value="ENSPMAG00000009674.1"/>
</dbReference>
<dbReference type="InterPro" id="IPR033238">
    <property type="entry name" value="BCL10/E10"/>
</dbReference>
<dbReference type="GO" id="GO:0006915">
    <property type="term" value="P:apoptotic process"/>
    <property type="evidence" value="ECO:0007669"/>
    <property type="project" value="InterPro"/>
</dbReference>
<reference evidence="2" key="1">
    <citation type="submission" date="2025-08" db="UniProtKB">
        <authorList>
            <consortium name="Ensembl"/>
        </authorList>
    </citation>
    <scope>IDENTIFICATION</scope>
</reference>
<dbReference type="GO" id="GO:0043422">
    <property type="term" value="F:protein kinase B binding"/>
    <property type="evidence" value="ECO:0007669"/>
    <property type="project" value="TreeGrafter"/>
</dbReference>
<dbReference type="GeneTree" id="ENSGT00940000174373"/>
<dbReference type="GO" id="GO:0005829">
    <property type="term" value="C:cytosol"/>
    <property type="evidence" value="ECO:0007669"/>
    <property type="project" value="TreeGrafter"/>
</dbReference>
<dbReference type="AlphaFoldDB" id="S4RZJ6"/>
<dbReference type="GO" id="GO:0019209">
    <property type="term" value="F:kinase activator activity"/>
    <property type="evidence" value="ECO:0007669"/>
    <property type="project" value="TreeGrafter"/>
</dbReference>
<dbReference type="GO" id="GO:2001238">
    <property type="term" value="P:positive regulation of extrinsic apoptotic signaling pathway"/>
    <property type="evidence" value="ECO:0007669"/>
    <property type="project" value="TreeGrafter"/>
</dbReference>
<dbReference type="STRING" id="7757.ENSPMAP00000010637"/>
<dbReference type="PANTHER" id="PTHR34920:SF1">
    <property type="entry name" value="B-CELL LYMPHOMA_LEUKEMIA 10"/>
    <property type="match status" value="1"/>
</dbReference>
<dbReference type="GO" id="GO:0003713">
    <property type="term" value="F:transcription coactivator activity"/>
    <property type="evidence" value="ECO:0007669"/>
    <property type="project" value="TreeGrafter"/>
</dbReference>
<dbReference type="GO" id="GO:0032449">
    <property type="term" value="C:CBM complex"/>
    <property type="evidence" value="ECO:0007669"/>
    <property type="project" value="TreeGrafter"/>
</dbReference>
<dbReference type="InterPro" id="IPR011029">
    <property type="entry name" value="DEATH-like_dom_sf"/>
</dbReference>